<name>A0A0J6I9H5_COCPO</name>
<proteinExistence type="predicted"/>
<reference evidence="2" key="3">
    <citation type="journal article" date="2010" name="Genome Res.">
        <title>Population genomic sequencing of Coccidioides fungi reveals recent hybridization and transposon control.</title>
        <authorList>
            <person name="Neafsey D.E."/>
            <person name="Barker B.M."/>
            <person name="Sharpton T.J."/>
            <person name="Stajich J.E."/>
            <person name="Park D.J."/>
            <person name="Whiston E."/>
            <person name="Hung C.-Y."/>
            <person name="McMahan C."/>
            <person name="White J."/>
            <person name="Sykes S."/>
            <person name="Heiman D."/>
            <person name="Young S."/>
            <person name="Zeng Q."/>
            <person name="Abouelleil A."/>
            <person name="Aftuck L."/>
            <person name="Bessette D."/>
            <person name="Brown A."/>
            <person name="FitzGerald M."/>
            <person name="Lui A."/>
            <person name="Macdonald J.P."/>
            <person name="Priest M."/>
            <person name="Orbach M.J."/>
            <person name="Galgiani J.N."/>
            <person name="Kirkland T.N."/>
            <person name="Cole G.T."/>
            <person name="Birren B.W."/>
            <person name="Henn M.R."/>
            <person name="Taylor J.W."/>
            <person name="Rounsley S.D."/>
        </authorList>
    </citation>
    <scope>NUCLEOTIDE SEQUENCE [LARGE SCALE GENOMIC DNA]</scope>
    <source>
        <strain evidence="2">RMSCC 3488</strain>
    </source>
</reference>
<dbReference type="EMBL" id="DS268110">
    <property type="protein sequence ID" value="KMM68247.1"/>
    <property type="molecule type" value="Genomic_DNA"/>
</dbReference>
<reference evidence="2" key="2">
    <citation type="journal article" date="2009" name="Genome Res.">
        <title>Comparative genomic analyses of the human fungal pathogens Coccidioides and their relatives.</title>
        <authorList>
            <person name="Sharpton T.J."/>
            <person name="Stajich J.E."/>
            <person name="Rounsley S.D."/>
            <person name="Gardner M.J."/>
            <person name="Wortman J.R."/>
            <person name="Jordar V.S."/>
            <person name="Maiti R."/>
            <person name="Kodira C.D."/>
            <person name="Neafsey D.E."/>
            <person name="Zeng Q."/>
            <person name="Hung C.-Y."/>
            <person name="McMahan C."/>
            <person name="Muszewska A."/>
            <person name="Grynberg M."/>
            <person name="Mandel M.A."/>
            <person name="Kellner E.M."/>
            <person name="Barker B.M."/>
            <person name="Galgiani J.N."/>
            <person name="Orbach M.J."/>
            <person name="Kirkland T.N."/>
            <person name="Cole G.T."/>
            <person name="Henn M.R."/>
            <person name="Birren B.W."/>
            <person name="Taylor J.W."/>
        </authorList>
    </citation>
    <scope>NUCLEOTIDE SEQUENCE [LARGE SCALE GENOMIC DNA]</scope>
    <source>
        <strain evidence="2">RMSCC 3488</strain>
    </source>
</reference>
<protein>
    <submittedName>
        <fullName evidence="1">Uncharacterized protein</fullName>
    </submittedName>
</protein>
<accession>A0A0J6I9H5</accession>
<evidence type="ECO:0000313" key="2">
    <source>
        <dbReference type="Proteomes" id="UP000054567"/>
    </source>
</evidence>
<sequence length="177" mass="19678">MTMDDQCSSHDGAVHSIIIAVSGGYMGLEERWNLFRRGRASPAQLAPRTEKTDRLGGKNHASDYVICHMHASGACLGSERNFNDPCALNPFWAISVMRVRTLIGREALAFLARNDVSPEKEYFGVPSFTGWITSVPMCREVTLFPGDDRSPKAFPQGLYFRIRLLQAAVSFIVLLLL</sequence>
<dbReference type="VEuPathDB" id="FungiDB:CPAG_04577"/>
<gene>
    <name evidence="1" type="ORF">CPAG_04577</name>
</gene>
<evidence type="ECO:0000313" key="1">
    <source>
        <dbReference type="EMBL" id="KMM68247.1"/>
    </source>
</evidence>
<dbReference type="Proteomes" id="UP000054567">
    <property type="component" value="Unassembled WGS sequence"/>
</dbReference>
<dbReference type="AlphaFoldDB" id="A0A0J6I9H5"/>
<organism evidence="1 2">
    <name type="scientific">Coccidioides posadasii RMSCC 3488</name>
    <dbReference type="NCBI Taxonomy" id="454284"/>
    <lineage>
        <taxon>Eukaryota</taxon>
        <taxon>Fungi</taxon>
        <taxon>Dikarya</taxon>
        <taxon>Ascomycota</taxon>
        <taxon>Pezizomycotina</taxon>
        <taxon>Eurotiomycetes</taxon>
        <taxon>Eurotiomycetidae</taxon>
        <taxon>Onygenales</taxon>
        <taxon>Onygenaceae</taxon>
        <taxon>Coccidioides</taxon>
    </lineage>
</organism>
<reference evidence="1 2" key="1">
    <citation type="submission" date="2007-06" db="EMBL/GenBank/DDBJ databases">
        <title>The Genome Sequence of Coccidioides posadasii RMSCC_3488.</title>
        <authorList>
            <consortium name="Coccidioides Genome Resources Consortium"/>
            <consortium name="The Broad Institute Genome Sequencing Platform"/>
            <person name="Henn M.R."/>
            <person name="Sykes S."/>
            <person name="Young S."/>
            <person name="Jaffe D."/>
            <person name="Berlin A."/>
            <person name="Alvarez P."/>
            <person name="Butler J."/>
            <person name="Gnerre S."/>
            <person name="Grabherr M."/>
            <person name="Mauceli E."/>
            <person name="Brockman W."/>
            <person name="Kodira C."/>
            <person name="Alvarado L."/>
            <person name="Zeng Q."/>
            <person name="Crawford M."/>
            <person name="Antoine C."/>
            <person name="Devon K."/>
            <person name="Galgiani J."/>
            <person name="Orsborn K."/>
            <person name="Lewis M.L."/>
            <person name="Nusbaum C."/>
            <person name="Galagan J."/>
            <person name="Birren B."/>
        </authorList>
    </citation>
    <scope>NUCLEOTIDE SEQUENCE [LARGE SCALE GENOMIC DNA]</scope>
    <source>
        <strain evidence="1 2">RMSCC 3488</strain>
    </source>
</reference>